<evidence type="ECO:0008006" key="4">
    <source>
        <dbReference type="Google" id="ProtNLM"/>
    </source>
</evidence>
<sequence length="294" mass="32096">MKRLIIFLAMGGSLFTLAKAQVANTASDAPQKDWTIKGVTGLNASQTSLTNWAAGGENTVAGNLYLNIDANYLKGKWSWDNGLRTDFGLTYTTANKWNKSVDKIELFTKGGYEIGRNWYGSALFTFFSQYAKGYEKPSDHLTGVKHISNFFAPAYFTLGAGADYKPNEKFSLYLSPATGKLTVVADDYLSGLGAFGVKAGEKTLFELGALVVGSANINLMENVSLITKASFFTAYTHDFGNIDINWEAMLAMKINKFLTATVATNLIYDDDVKINDGPKIQFKEVVGVGVAYTF</sequence>
<keyword evidence="1" id="KW-0732">Signal</keyword>
<dbReference type="Pfam" id="PF11276">
    <property type="entry name" value="DUF3078"/>
    <property type="match status" value="1"/>
</dbReference>
<dbReference type="OrthoDB" id="1495718at2"/>
<dbReference type="eggNOG" id="COG3137">
    <property type="taxonomic scope" value="Bacteria"/>
</dbReference>
<proteinExistence type="predicted"/>
<name>A0A0A2F4T8_9PORP</name>
<evidence type="ECO:0000313" key="3">
    <source>
        <dbReference type="Proteomes" id="UP000030130"/>
    </source>
</evidence>
<reference evidence="2 3" key="1">
    <citation type="submission" date="2014-08" db="EMBL/GenBank/DDBJ databases">
        <title>Porphyromonas gulae strain:COT-052_OH1451 Genome sequencing.</title>
        <authorList>
            <person name="Wallis C."/>
            <person name="Deusch O."/>
            <person name="O'Flynn C."/>
            <person name="Davis I."/>
            <person name="Jospin G."/>
            <person name="Darling A.E."/>
            <person name="Coil D.A."/>
            <person name="Alexiev A."/>
            <person name="Horsfall A."/>
            <person name="Kirkwood N."/>
            <person name="Harris S."/>
            <person name="Eisen J.A."/>
        </authorList>
    </citation>
    <scope>NUCLEOTIDE SEQUENCE [LARGE SCALE GENOMIC DNA]</scope>
    <source>
        <strain evidence="3">COT-052 OH1451</strain>
    </source>
</reference>
<organism evidence="2 3">
    <name type="scientific">Porphyromonas gulae</name>
    <dbReference type="NCBI Taxonomy" id="111105"/>
    <lineage>
        <taxon>Bacteria</taxon>
        <taxon>Pseudomonadati</taxon>
        <taxon>Bacteroidota</taxon>
        <taxon>Bacteroidia</taxon>
        <taxon>Bacteroidales</taxon>
        <taxon>Porphyromonadaceae</taxon>
        <taxon>Porphyromonas</taxon>
    </lineage>
</organism>
<protein>
    <recommendedName>
        <fullName evidence="4">DUF3078 domain-containing protein</fullName>
    </recommendedName>
</protein>
<gene>
    <name evidence="2" type="ORF">HR08_04685</name>
</gene>
<comment type="caution">
    <text evidence="2">The sequence shown here is derived from an EMBL/GenBank/DDBJ whole genome shotgun (WGS) entry which is preliminary data.</text>
</comment>
<dbReference type="RefSeq" id="WP_039420784.1">
    <property type="nucleotide sequence ID" value="NZ_JRAI01000043.1"/>
</dbReference>
<dbReference type="STRING" id="111105.HR09_00630"/>
<evidence type="ECO:0000313" key="2">
    <source>
        <dbReference type="EMBL" id="KGN86031.1"/>
    </source>
</evidence>
<dbReference type="EMBL" id="JRAI01000043">
    <property type="protein sequence ID" value="KGN86031.1"/>
    <property type="molecule type" value="Genomic_DNA"/>
</dbReference>
<dbReference type="AlphaFoldDB" id="A0A0A2F4T8"/>
<accession>A0A0A2F4T8</accession>
<evidence type="ECO:0000256" key="1">
    <source>
        <dbReference type="SAM" id="SignalP"/>
    </source>
</evidence>
<feature type="signal peptide" evidence="1">
    <location>
        <begin position="1"/>
        <end position="18"/>
    </location>
</feature>
<feature type="chain" id="PRO_5001986575" description="DUF3078 domain-containing protein" evidence="1">
    <location>
        <begin position="19"/>
        <end position="294"/>
    </location>
</feature>
<dbReference type="Proteomes" id="UP000030130">
    <property type="component" value="Unassembled WGS sequence"/>
</dbReference>
<dbReference type="InterPro" id="IPR021428">
    <property type="entry name" value="DUF3078"/>
</dbReference>